<dbReference type="NCBIfam" id="NF037970">
    <property type="entry name" value="vanZ_1"/>
    <property type="match status" value="1"/>
</dbReference>
<dbReference type="PIRSF" id="PIRSF019083">
    <property type="entry name" value="UCP019083_VanZ"/>
    <property type="match status" value="1"/>
</dbReference>
<evidence type="ECO:0000259" key="2">
    <source>
        <dbReference type="Pfam" id="PF04892"/>
    </source>
</evidence>
<dbReference type="Pfam" id="PF04892">
    <property type="entry name" value="VanZ"/>
    <property type="match status" value="1"/>
</dbReference>
<gene>
    <name evidence="3" type="ORF">SAMN02745941_04600</name>
</gene>
<keyword evidence="1" id="KW-0812">Transmembrane</keyword>
<proteinExistence type="predicted"/>
<dbReference type="RefSeq" id="WP_073022847.1">
    <property type="nucleotide sequence ID" value="NZ_FQXU01000027.1"/>
</dbReference>
<evidence type="ECO:0000313" key="4">
    <source>
        <dbReference type="Proteomes" id="UP000184241"/>
    </source>
</evidence>
<dbReference type="Proteomes" id="UP000184241">
    <property type="component" value="Unassembled WGS sequence"/>
</dbReference>
<dbReference type="InterPro" id="IPR016747">
    <property type="entry name" value="Phosphotransbutyrylase"/>
</dbReference>
<dbReference type="EMBL" id="FQXU01000027">
    <property type="protein sequence ID" value="SHI94841.1"/>
    <property type="molecule type" value="Genomic_DNA"/>
</dbReference>
<keyword evidence="1" id="KW-0472">Membrane</keyword>
<sequence>MNDKNRKLIRWILWIAWMIVIFIFSQLPGDVSDEQSKLVIYIFNVLGLDLNSHLGNLANFVVRKGAHFTEYFILYILTLNVLRLYMDKRKAWNYSLAFVFLYACSDEFHQSFVPGRGPAFRDVLIDTSGGAFAYIVTSVINRFKIWKK</sequence>
<accession>A0A1M6FB16</accession>
<evidence type="ECO:0000256" key="1">
    <source>
        <dbReference type="SAM" id="Phobius"/>
    </source>
</evidence>
<name>A0A1M6FB16_9CLOT</name>
<feature type="domain" description="VanZ-like" evidence="2">
    <location>
        <begin position="11"/>
        <end position="140"/>
    </location>
</feature>
<dbReference type="InterPro" id="IPR006976">
    <property type="entry name" value="VanZ-like"/>
</dbReference>
<organism evidence="3 4">
    <name type="scientific">Clostridium intestinale DSM 6191</name>
    <dbReference type="NCBI Taxonomy" id="1121320"/>
    <lineage>
        <taxon>Bacteria</taxon>
        <taxon>Bacillati</taxon>
        <taxon>Bacillota</taxon>
        <taxon>Clostridia</taxon>
        <taxon>Eubacteriales</taxon>
        <taxon>Clostridiaceae</taxon>
        <taxon>Clostridium</taxon>
    </lineage>
</organism>
<reference evidence="3 4" key="1">
    <citation type="submission" date="2016-11" db="EMBL/GenBank/DDBJ databases">
        <authorList>
            <person name="Jaros S."/>
            <person name="Januszkiewicz K."/>
            <person name="Wedrychowicz H."/>
        </authorList>
    </citation>
    <scope>NUCLEOTIDE SEQUENCE [LARGE SCALE GENOMIC DNA]</scope>
    <source>
        <strain evidence="3 4">DSM 6191</strain>
    </source>
</reference>
<protein>
    <submittedName>
        <fullName evidence="3">VanZ like family protein</fullName>
    </submittedName>
</protein>
<feature type="transmembrane region" description="Helical" evidence="1">
    <location>
        <begin position="12"/>
        <end position="29"/>
    </location>
</feature>
<evidence type="ECO:0000313" key="3">
    <source>
        <dbReference type="EMBL" id="SHI94841.1"/>
    </source>
</evidence>
<keyword evidence="1" id="KW-1133">Transmembrane helix</keyword>
<feature type="transmembrane region" description="Helical" evidence="1">
    <location>
        <begin position="68"/>
        <end position="86"/>
    </location>
</feature>
<dbReference type="AlphaFoldDB" id="A0A1M6FB16"/>